<feature type="compositionally biased region" description="Polar residues" evidence="1">
    <location>
        <begin position="127"/>
        <end position="136"/>
    </location>
</feature>
<organism evidence="2 3">
    <name type="scientific">Paramuricea clavata</name>
    <name type="common">Red gorgonian</name>
    <name type="synonym">Violescent sea-whip</name>
    <dbReference type="NCBI Taxonomy" id="317549"/>
    <lineage>
        <taxon>Eukaryota</taxon>
        <taxon>Metazoa</taxon>
        <taxon>Cnidaria</taxon>
        <taxon>Anthozoa</taxon>
        <taxon>Octocorallia</taxon>
        <taxon>Malacalcyonacea</taxon>
        <taxon>Plexauridae</taxon>
        <taxon>Paramuricea</taxon>
    </lineage>
</organism>
<comment type="caution">
    <text evidence="2">The sequence shown here is derived from an EMBL/GenBank/DDBJ whole genome shotgun (WGS) entry which is preliminary data.</text>
</comment>
<feature type="compositionally biased region" description="Low complexity" evidence="1">
    <location>
        <begin position="8"/>
        <end position="20"/>
    </location>
</feature>
<reference evidence="2" key="1">
    <citation type="submission" date="2020-04" db="EMBL/GenBank/DDBJ databases">
        <authorList>
            <person name="Alioto T."/>
            <person name="Alioto T."/>
            <person name="Gomez Garrido J."/>
        </authorList>
    </citation>
    <scope>NUCLEOTIDE SEQUENCE</scope>
    <source>
        <strain evidence="2">A484AB</strain>
    </source>
</reference>
<dbReference type="Proteomes" id="UP001152795">
    <property type="component" value="Unassembled WGS sequence"/>
</dbReference>
<evidence type="ECO:0000313" key="2">
    <source>
        <dbReference type="EMBL" id="CAB4014845.1"/>
    </source>
</evidence>
<accession>A0A6S7I7T9</accession>
<name>A0A6S7I7T9_PARCT</name>
<sequence length="702" mass="79988">MDTEGDGSESLPSSSSNPSESGKRKSYIASKGRTRIYLYEQFVPWRELKGELNFATDKQLADFLMKACLSGRESAVKCDAGTQTNVNDVDSIFSFSSPMRPLMFSTPVRMNEDVTATKTHDEHSRRQLLSESTISELSRHDDEKTLTSLEHPEAEDSDTDDSLDLDEIEQTKSALINDVMDKTFPEEEVFDMLLGEEDELEDPELSLIEDNPQHADFPKDSIPVPNVLPLQLSEMEKCIVFTDKILELLQKIHGSHCNRPGCCKTWEFKKTYVGSCLVVTWKCSSGHLGGSWSSQPMFNKMRAGNLLLSSCLLLSGNSFTKIALFFKFLNLKFISKSLFYQHQGLYVAPTVQGYWDTMRQRLVNERKNKEILLSADARNDSPGHCAQYCTYTITDMEDKVILQQDVVDVREVEGRKSTNMERVGFERGMDAILSTEIIAKEVITDGHIGIASLMSHCEKYADIVHQRDVWHGGKNIGKKVTNVAKEKGNEDLLQWSGAVKNHFWYCSRHCDGNVNDFKDLWRGILHHVVNEHEWPIDDGKSAGKCGHDPLSDEEREKPWLEKNSKAHKALQKIVLSKRFLNTFPYFTNFRYVGYKLRNQLAVIDFNSHRNRQPCKNAAGEIVHRGQYSKRTKQWRPVTVLQPKDYGYIPTLIVKIFEEQLKTGNVNRKIVRGADDPRNIAANIAVTPRPSIEHLLQVHKSRF</sequence>
<dbReference type="OrthoDB" id="10064735at2759"/>
<feature type="region of interest" description="Disordered" evidence="1">
    <location>
        <begin position="115"/>
        <end position="163"/>
    </location>
</feature>
<dbReference type="EMBL" id="CACRXK020008469">
    <property type="protein sequence ID" value="CAB4014845.1"/>
    <property type="molecule type" value="Genomic_DNA"/>
</dbReference>
<keyword evidence="3" id="KW-1185">Reference proteome</keyword>
<gene>
    <name evidence="2" type="ORF">PACLA_8A082877</name>
</gene>
<feature type="region of interest" description="Disordered" evidence="1">
    <location>
        <begin position="1"/>
        <end position="26"/>
    </location>
</feature>
<dbReference type="PANTHER" id="PTHR31751">
    <property type="entry name" value="SI:CH211-108C17.2-RELATED-RELATED"/>
    <property type="match status" value="1"/>
</dbReference>
<proteinExistence type="predicted"/>
<dbReference type="PANTHER" id="PTHR31751:SF7">
    <property type="entry name" value="THAP-TYPE DOMAIN-CONTAINING PROTEIN"/>
    <property type="match status" value="1"/>
</dbReference>
<dbReference type="AlphaFoldDB" id="A0A6S7I7T9"/>
<feature type="compositionally biased region" description="Basic and acidic residues" evidence="1">
    <location>
        <begin position="137"/>
        <end position="154"/>
    </location>
</feature>
<evidence type="ECO:0000313" key="3">
    <source>
        <dbReference type="Proteomes" id="UP001152795"/>
    </source>
</evidence>
<protein>
    <submittedName>
        <fullName evidence="2">Uncharacterized protein</fullName>
    </submittedName>
</protein>
<evidence type="ECO:0000256" key="1">
    <source>
        <dbReference type="SAM" id="MobiDB-lite"/>
    </source>
</evidence>